<sequence>MDKKYAVIEFKGSLEVVVVCAKWLTPRKKEVFWPPYKENGIFMRALKKQEMLDPKIWKLHEVERIFYETDDLDEAFKKRKKAELTSNLDTDSEKDKVRRRRSTTKKLAFDGCSSNSDAENTTSSKLVQRPKKIITPPIARRRSSLLSKSNSSVSTKSTNGEEDEFSHDVRTTSRQPISNSSTSLTPRSINTVRASTNNTPAEKNSTLSKNHPRDEVGQDVRLNEKDFCLLLGHVLKIKEQNKQILGLLTEMQPVRQIDPIDFPYDLPLKSYDDTPHLTTLGGNGAVGKTNRILKHLISDLVASEFNYFGSRSNKKPFYKLEVKKIILCE</sequence>
<feature type="region of interest" description="Disordered" evidence="1">
    <location>
        <begin position="87"/>
        <end position="214"/>
    </location>
</feature>
<proteinExistence type="predicted"/>
<keyword evidence="3" id="KW-1185">Reference proteome</keyword>
<protein>
    <recommendedName>
        <fullName evidence="4">DUF4806 domain-containing protein</fullName>
    </recommendedName>
</protein>
<organism evidence="2 3">
    <name type="scientific">Cyphomyrmex costatus</name>
    <dbReference type="NCBI Taxonomy" id="456900"/>
    <lineage>
        <taxon>Eukaryota</taxon>
        <taxon>Metazoa</taxon>
        <taxon>Ecdysozoa</taxon>
        <taxon>Arthropoda</taxon>
        <taxon>Hexapoda</taxon>
        <taxon>Insecta</taxon>
        <taxon>Pterygota</taxon>
        <taxon>Neoptera</taxon>
        <taxon>Endopterygota</taxon>
        <taxon>Hymenoptera</taxon>
        <taxon>Apocrita</taxon>
        <taxon>Aculeata</taxon>
        <taxon>Formicoidea</taxon>
        <taxon>Formicidae</taxon>
        <taxon>Myrmicinae</taxon>
        <taxon>Cyphomyrmex</taxon>
    </lineage>
</organism>
<dbReference type="EMBL" id="KQ978284">
    <property type="protein sequence ID" value="KYM95682.1"/>
    <property type="molecule type" value="Genomic_DNA"/>
</dbReference>
<feature type="compositionally biased region" description="Polar residues" evidence="1">
    <location>
        <begin position="172"/>
        <end position="209"/>
    </location>
</feature>
<feature type="compositionally biased region" description="Polar residues" evidence="1">
    <location>
        <begin position="112"/>
        <end position="126"/>
    </location>
</feature>
<feature type="compositionally biased region" description="Low complexity" evidence="1">
    <location>
        <begin position="144"/>
        <end position="158"/>
    </location>
</feature>
<dbReference type="AlphaFoldDB" id="A0A151I9D4"/>
<evidence type="ECO:0000256" key="1">
    <source>
        <dbReference type="SAM" id="MobiDB-lite"/>
    </source>
</evidence>
<dbReference type="PANTHER" id="PTHR34153:SF2">
    <property type="entry name" value="SI:CH211-262H13.3-RELATED"/>
    <property type="match status" value="1"/>
</dbReference>
<dbReference type="Proteomes" id="UP000078542">
    <property type="component" value="Unassembled WGS sequence"/>
</dbReference>
<evidence type="ECO:0000313" key="2">
    <source>
        <dbReference type="EMBL" id="KYM95682.1"/>
    </source>
</evidence>
<accession>A0A151I9D4</accession>
<gene>
    <name evidence="2" type="ORF">ALC62_13670</name>
</gene>
<dbReference type="PANTHER" id="PTHR34153">
    <property type="entry name" value="SI:CH211-262H13.3-RELATED-RELATED"/>
    <property type="match status" value="1"/>
</dbReference>
<dbReference type="STRING" id="456900.A0A151I9D4"/>
<name>A0A151I9D4_9HYME</name>
<evidence type="ECO:0008006" key="4">
    <source>
        <dbReference type="Google" id="ProtNLM"/>
    </source>
</evidence>
<reference evidence="2 3" key="1">
    <citation type="submission" date="2016-03" db="EMBL/GenBank/DDBJ databases">
        <title>Cyphomyrmex costatus WGS genome.</title>
        <authorList>
            <person name="Nygaard S."/>
            <person name="Hu H."/>
            <person name="Boomsma J."/>
            <person name="Zhang G."/>
        </authorList>
    </citation>
    <scope>NUCLEOTIDE SEQUENCE [LARGE SCALE GENOMIC DNA]</scope>
    <source>
        <strain evidence="2">MS0001</strain>
        <tissue evidence="2">Whole body</tissue>
    </source>
</reference>
<evidence type="ECO:0000313" key="3">
    <source>
        <dbReference type="Proteomes" id="UP000078542"/>
    </source>
</evidence>